<reference evidence="3" key="2">
    <citation type="submission" date="2012-11" db="EMBL/GenBank/DDBJ databases">
        <authorList>
            <person name="Kuo A."/>
            <person name="Curtis B.A."/>
            <person name="Tanifuji G."/>
            <person name="Burki F."/>
            <person name="Gruber A."/>
            <person name="Irimia M."/>
            <person name="Maruyama S."/>
            <person name="Arias M.C."/>
            <person name="Ball S.G."/>
            <person name="Gile G.H."/>
            <person name="Hirakawa Y."/>
            <person name="Hopkins J.F."/>
            <person name="Rensing S.A."/>
            <person name="Schmutz J."/>
            <person name="Symeonidi A."/>
            <person name="Elias M."/>
            <person name="Eveleigh R.J."/>
            <person name="Herman E.K."/>
            <person name="Klute M.J."/>
            <person name="Nakayama T."/>
            <person name="Obornik M."/>
            <person name="Reyes-Prieto A."/>
            <person name="Armbrust E.V."/>
            <person name="Aves S.J."/>
            <person name="Beiko R.G."/>
            <person name="Coutinho P."/>
            <person name="Dacks J.B."/>
            <person name="Durnford D.G."/>
            <person name="Fast N.M."/>
            <person name="Green B.R."/>
            <person name="Grisdale C."/>
            <person name="Hempe F."/>
            <person name="Henrissat B."/>
            <person name="Hoppner M.P."/>
            <person name="Ishida K.-I."/>
            <person name="Kim E."/>
            <person name="Koreny L."/>
            <person name="Kroth P.G."/>
            <person name="Liu Y."/>
            <person name="Malik S.-B."/>
            <person name="Maier U.G."/>
            <person name="McRose D."/>
            <person name="Mock T."/>
            <person name="Neilson J.A."/>
            <person name="Onodera N.T."/>
            <person name="Poole A.M."/>
            <person name="Pritham E.J."/>
            <person name="Richards T.A."/>
            <person name="Rocap G."/>
            <person name="Roy S.W."/>
            <person name="Sarai C."/>
            <person name="Schaack S."/>
            <person name="Shirato S."/>
            <person name="Slamovits C.H."/>
            <person name="Spencer D.F."/>
            <person name="Suzuki S."/>
            <person name="Worden A.Z."/>
            <person name="Zauner S."/>
            <person name="Barry K."/>
            <person name="Bell C."/>
            <person name="Bharti A.K."/>
            <person name="Crow J.A."/>
            <person name="Grimwood J."/>
            <person name="Kramer R."/>
            <person name="Lindquist E."/>
            <person name="Lucas S."/>
            <person name="Salamov A."/>
            <person name="McFadden G.I."/>
            <person name="Lane C.E."/>
            <person name="Keeling P.J."/>
            <person name="Gray M.W."/>
            <person name="Grigoriev I.V."/>
            <person name="Archibald J.M."/>
        </authorList>
    </citation>
    <scope>NUCLEOTIDE SEQUENCE</scope>
    <source>
        <strain evidence="3">CCMP2712</strain>
    </source>
</reference>
<sequence length="301" mass="33468">MLVSKDNLYAFTLHYSQQNVNKVSLYQSPITFSSVFGVNNNILPYNPPTTEGFQALNTIWPNTMVFNHDESFIWLTDASFYVWNYEISTGKLYFSNFQFASTCYSQSYSSVIISTSMTPDDNYMVVSCTTALYLVNLQSWTSTQIFSYASAVGIANNAFHPDYIIIQDQANGRLVSYQISTGSTTTLSSDPLFSKTRLNLIVTPPCSVNKNIRFMVFRRWDSISYVDVDVSSTSPCTTCPVWYNRTACKDLDFGSCFPCIFCGPASYTSDCSATNVQSSVTVEPSMSAAPTHSGGRAPPFP</sequence>
<dbReference type="AlphaFoldDB" id="L1IGT4"/>
<dbReference type="Proteomes" id="UP000011087">
    <property type="component" value="Unassembled WGS sequence"/>
</dbReference>
<name>L1IGT4_GUITC</name>
<organism evidence="1">
    <name type="scientific">Guillardia theta (strain CCMP2712)</name>
    <name type="common">Cryptophyte</name>
    <dbReference type="NCBI Taxonomy" id="905079"/>
    <lineage>
        <taxon>Eukaryota</taxon>
        <taxon>Cryptophyceae</taxon>
        <taxon>Pyrenomonadales</taxon>
        <taxon>Geminigeraceae</taxon>
        <taxon>Guillardia</taxon>
    </lineage>
</organism>
<evidence type="ECO:0000313" key="2">
    <source>
        <dbReference type="EnsemblProtists" id="EKX35139"/>
    </source>
</evidence>
<dbReference type="RefSeq" id="XP_005822119.1">
    <property type="nucleotide sequence ID" value="XM_005822062.1"/>
</dbReference>
<gene>
    <name evidence="1" type="ORF">GUITHDRAFT_146721</name>
</gene>
<reference evidence="1 3" key="1">
    <citation type="journal article" date="2012" name="Nature">
        <title>Algal genomes reveal evolutionary mosaicism and the fate of nucleomorphs.</title>
        <authorList>
            <consortium name="DOE Joint Genome Institute"/>
            <person name="Curtis B.A."/>
            <person name="Tanifuji G."/>
            <person name="Burki F."/>
            <person name="Gruber A."/>
            <person name="Irimia M."/>
            <person name="Maruyama S."/>
            <person name="Arias M.C."/>
            <person name="Ball S.G."/>
            <person name="Gile G.H."/>
            <person name="Hirakawa Y."/>
            <person name="Hopkins J.F."/>
            <person name="Kuo A."/>
            <person name="Rensing S.A."/>
            <person name="Schmutz J."/>
            <person name="Symeonidi A."/>
            <person name="Elias M."/>
            <person name="Eveleigh R.J."/>
            <person name="Herman E.K."/>
            <person name="Klute M.J."/>
            <person name="Nakayama T."/>
            <person name="Obornik M."/>
            <person name="Reyes-Prieto A."/>
            <person name="Armbrust E.V."/>
            <person name="Aves S.J."/>
            <person name="Beiko R.G."/>
            <person name="Coutinho P."/>
            <person name="Dacks J.B."/>
            <person name="Durnford D.G."/>
            <person name="Fast N.M."/>
            <person name="Green B.R."/>
            <person name="Grisdale C.J."/>
            <person name="Hempel F."/>
            <person name="Henrissat B."/>
            <person name="Hoppner M.P."/>
            <person name="Ishida K."/>
            <person name="Kim E."/>
            <person name="Koreny L."/>
            <person name="Kroth P.G."/>
            <person name="Liu Y."/>
            <person name="Malik S.B."/>
            <person name="Maier U.G."/>
            <person name="McRose D."/>
            <person name="Mock T."/>
            <person name="Neilson J.A."/>
            <person name="Onodera N.T."/>
            <person name="Poole A.M."/>
            <person name="Pritham E.J."/>
            <person name="Richards T.A."/>
            <person name="Rocap G."/>
            <person name="Roy S.W."/>
            <person name="Sarai C."/>
            <person name="Schaack S."/>
            <person name="Shirato S."/>
            <person name="Slamovits C.H."/>
            <person name="Spencer D.F."/>
            <person name="Suzuki S."/>
            <person name="Worden A.Z."/>
            <person name="Zauner S."/>
            <person name="Barry K."/>
            <person name="Bell C."/>
            <person name="Bharti A.K."/>
            <person name="Crow J.A."/>
            <person name="Grimwood J."/>
            <person name="Kramer R."/>
            <person name="Lindquist E."/>
            <person name="Lucas S."/>
            <person name="Salamov A."/>
            <person name="McFadden G.I."/>
            <person name="Lane C.E."/>
            <person name="Keeling P.J."/>
            <person name="Gray M.W."/>
            <person name="Grigoriev I.V."/>
            <person name="Archibald J.M."/>
        </authorList>
    </citation>
    <scope>NUCLEOTIDE SEQUENCE</scope>
    <source>
        <strain evidence="1 3">CCMP2712</strain>
    </source>
</reference>
<dbReference type="EMBL" id="JH993096">
    <property type="protein sequence ID" value="EKX35139.1"/>
    <property type="molecule type" value="Genomic_DNA"/>
</dbReference>
<dbReference type="EnsemblProtists" id="EKX35139">
    <property type="protein sequence ID" value="EKX35139"/>
    <property type="gene ID" value="GUITHDRAFT_146721"/>
</dbReference>
<dbReference type="KEGG" id="gtt:GUITHDRAFT_146721"/>
<evidence type="ECO:0000313" key="3">
    <source>
        <dbReference type="Proteomes" id="UP000011087"/>
    </source>
</evidence>
<proteinExistence type="predicted"/>
<reference evidence="2" key="3">
    <citation type="submission" date="2016-03" db="UniProtKB">
        <authorList>
            <consortium name="EnsemblProtists"/>
        </authorList>
    </citation>
    <scope>IDENTIFICATION</scope>
</reference>
<dbReference type="PaxDb" id="55529-EKX35139"/>
<dbReference type="GeneID" id="17291871"/>
<keyword evidence="3" id="KW-1185">Reference proteome</keyword>
<accession>L1IGT4</accession>
<dbReference type="HOGENOM" id="CLU_925729_0_0_1"/>
<evidence type="ECO:0000313" key="1">
    <source>
        <dbReference type="EMBL" id="EKX35139.1"/>
    </source>
</evidence>
<dbReference type="SUPFAM" id="SSF69304">
    <property type="entry name" value="Tricorn protease N-terminal domain"/>
    <property type="match status" value="1"/>
</dbReference>
<protein>
    <submittedName>
        <fullName evidence="1 2">Uncharacterized protein</fullName>
    </submittedName>
</protein>